<sequence length="127" mass="14086">VQTIVGGDLSLLDAFFSASIRAGVLGGDIYVATEETNGTMIRGMALWWRPGVEPFSTEEQQRELHPFLSKLGPEAQEWHSTIASPSDYFANLTEKLLGSRGKLDSWYLNLLAVDPDHRRRGVARALI</sequence>
<proteinExistence type="predicted"/>
<keyword evidence="2" id="KW-1185">Reference proteome</keyword>
<dbReference type="Proteomes" id="UP001218218">
    <property type="component" value="Unassembled WGS sequence"/>
</dbReference>
<dbReference type="InterPro" id="IPR016181">
    <property type="entry name" value="Acyl_CoA_acyltransferase"/>
</dbReference>
<comment type="caution">
    <text evidence="1">The sequence shown here is derived from an EMBL/GenBank/DDBJ whole genome shotgun (WGS) entry which is preliminary data.</text>
</comment>
<protein>
    <recommendedName>
        <fullName evidence="3">N-acetyltransferase domain-containing protein</fullName>
    </recommendedName>
</protein>
<dbReference type="Gene3D" id="3.40.630.30">
    <property type="match status" value="1"/>
</dbReference>
<dbReference type="AlphaFoldDB" id="A0AAD7AEX8"/>
<evidence type="ECO:0000313" key="2">
    <source>
        <dbReference type="Proteomes" id="UP001218218"/>
    </source>
</evidence>
<reference evidence="1" key="1">
    <citation type="submission" date="2023-03" db="EMBL/GenBank/DDBJ databases">
        <title>Massive genome expansion in bonnet fungi (Mycena s.s.) driven by repeated elements and novel gene families across ecological guilds.</title>
        <authorList>
            <consortium name="Lawrence Berkeley National Laboratory"/>
            <person name="Harder C.B."/>
            <person name="Miyauchi S."/>
            <person name="Viragh M."/>
            <person name="Kuo A."/>
            <person name="Thoen E."/>
            <person name="Andreopoulos B."/>
            <person name="Lu D."/>
            <person name="Skrede I."/>
            <person name="Drula E."/>
            <person name="Henrissat B."/>
            <person name="Morin E."/>
            <person name="Kohler A."/>
            <person name="Barry K."/>
            <person name="LaButti K."/>
            <person name="Morin E."/>
            <person name="Salamov A."/>
            <person name="Lipzen A."/>
            <person name="Mereny Z."/>
            <person name="Hegedus B."/>
            <person name="Baldrian P."/>
            <person name="Stursova M."/>
            <person name="Weitz H."/>
            <person name="Taylor A."/>
            <person name="Grigoriev I.V."/>
            <person name="Nagy L.G."/>
            <person name="Martin F."/>
            <person name="Kauserud H."/>
        </authorList>
    </citation>
    <scope>NUCLEOTIDE SEQUENCE</scope>
    <source>
        <strain evidence="1">CBHHK002</strain>
    </source>
</reference>
<dbReference type="EMBL" id="JARIHO010000008">
    <property type="protein sequence ID" value="KAJ7356904.1"/>
    <property type="molecule type" value="Genomic_DNA"/>
</dbReference>
<organism evidence="1 2">
    <name type="scientific">Mycena albidolilacea</name>
    <dbReference type="NCBI Taxonomy" id="1033008"/>
    <lineage>
        <taxon>Eukaryota</taxon>
        <taxon>Fungi</taxon>
        <taxon>Dikarya</taxon>
        <taxon>Basidiomycota</taxon>
        <taxon>Agaricomycotina</taxon>
        <taxon>Agaricomycetes</taxon>
        <taxon>Agaricomycetidae</taxon>
        <taxon>Agaricales</taxon>
        <taxon>Marasmiineae</taxon>
        <taxon>Mycenaceae</taxon>
        <taxon>Mycena</taxon>
    </lineage>
</organism>
<evidence type="ECO:0000313" key="1">
    <source>
        <dbReference type="EMBL" id="KAJ7356904.1"/>
    </source>
</evidence>
<accession>A0AAD7AEX8</accession>
<evidence type="ECO:0008006" key="3">
    <source>
        <dbReference type="Google" id="ProtNLM"/>
    </source>
</evidence>
<dbReference type="CDD" id="cd04301">
    <property type="entry name" value="NAT_SF"/>
    <property type="match status" value="1"/>
</dbReference>
<dbReference type="SUPFAM" id="SSF55729">
    <property type="entry name" value="Acyl-CoA N-acyltransferases (Nat)"/>
    <property type="match status" value="1"/>
</dbReference>
<feature type="non-terminal residue" evidence="1">
    <location>
        <position position="1"/>
    </location>
</feature>
<name>A0AAD7AEX8_9AGAR</name>
<feature type="non-terminal residue" evidence="1">
    <location>
        <position position="127"/>
    </location>
</feature>
<gene>
    <name evidence="1" type="ORF">DFH08DRAFT_620521</name>
</gene>